<dbReference type="PANTHER" id="PTHR33148">
    <property type="entry name" value="PLASTID MOVEMENT IMPAIRED PROTEIN-RELATED"/>
    <property type="match status" value="1"/>
</dbReference>
<accession>A0A445FLR9</accession>
<dbReference type="Proteomes" id="UP000289340">
    <property type="component" value="Chromosome 19"/>
</dbReference>
<keyword evidence="2" id="KW-1185">Reference proteome</keyword>
<comment type="caution">
    <text evidence="1">The sequence shown here is derived from an EMBL/GenBank/DDBJ whole genome shotgun (WGS) entry which is preliminary data.</text>
</comment>
<evidence type="ECO:0000313" key="2">
    <source>
        <dbReference type="Proteomes" id="UP000289340"/>
    </source>
</evidence>
<sequence>MGNCAFKGISTSEGVSNDKMVKVLTPNGGIMELYTPITAECITNEFSGHGIFRSRRDLFSEPLHHYEELHAGELYYLLPLDPSCRLSSTKSITRQLFNNAANLTPYRMSTCDNNNNNNSRMWSEAAEVFPREGVWKVKLVISPEQLLEILSQESRTEAFVESLRTVAKCGNGVPSAASSDHSSGGYHQLEGHCGSESRSKVAQFPGDHMLSAGFRAKRAFRLLCGSSSR</sequence>
<name>A0A445FLR9_GLYSO</name>
<dbReference type="PANTHER" id="PTHR33148:SF41">
    <property type="entry name" value="DUF4228 DOMAIN PROTEIN"/>
    <property type="match status" value="1"/>
</dbReference>
<protein>
    <submittedName>
        <fullName evidence="1">Uncharacterized protein</fullName>
    </submittedName>
</protein>
<gene>
    <name evidence="1" type="ORF">D0Y65_052620</name>
</gene>
<dbReference type="Pfam" id="PF14009">
    <property type="entry name" value="PADRE"/>
    <property type="match status" value="1"/>
</dbReference>
<evidence type="ECO:0000313" key="1">
    <source>
        <dbReference type="EMBL" id="RZB49790.1"/>
    </source>
</evidence>
<reference evidence="1 2" key="1">
    <citation type="submission" date="2018-09" db="EMBL/GenBank/DDBJ databases">
        <title>A high-quality reference genome of wild soybean provides a powerful tool to mine soybean genomes.</title>
        <authorList>
            <person name="Xie M."/>
            <person name="Chung C.Y.L."/>
            <person name="Li M.-W."/>
            <person name="Wong F.-L."/>
            <person name="Chan T.-F."/>
            <person name="Lam H.-M."/>
        </authorList>
    </citation>
    <scope>NUCLEOTIDE SEQUENCE [LARGE SCALE GENOMIC DNA]</scope>
    <source>
        <strain evidence="2">cv. W05</strain>
        <tissue evidence="1">Hypocotyl of etiolated seedlings</tissue>
    </source>
</reference>
<organism evidence="1 2">
    <name type="scientific">Glycine soja</name>
    <name type="common">Wild soybean</name>
    <dbReference type="NCBI Taxonomy" id="3848"/>
    <lineage>
        <taxon>Eukaryota</taxon>
        <taxon>Viridiplantae</taxon>
        <taxon>Streptophyta</taxon>
        <taxon>Embryophyta</taxon>
        <taxon>Tracheophyta</taxon>
        <taxon>Spermatophyta</taxon>
        <taxon>Magnoliopsida</taxon>
        <taxon>eudicotyledons</taxon>
        <taxon>Gunneridae</taxon>
        <taxon>Pentapetalae</taxon>
        <taxon>rosids</taxon>
        <taxon>fabids</taxon>
        <taxon>Fabales</taxon>
        <taxon>Fabaceae</taxon>
        <taxon>Papilionoideae</taxon>
        <taxon>50 kb inversion clade</taxon>
        <taxon>NPAAA clade</taxon>
        <taxon>indigoferoid/millettioid clade</taxon>
        <taxon>Phaseoleae</taxon>
        <taxon>Glycine</taxon>
        <taxon>Glycine subgen. Soja</taxon>
    </lineage>
</organism>
<dbReference type="AlphaFoldDB" id="A0A445FLR9"/>
<dbReference type="EMBL" id="QZWG01000019">
    <property type="protein sequence ID" value="RZB49790.1"/>
    <property type="molecule type" value="Genomic_DNA"/>
</dbReference>
<dbReference type="InterPro" id="IPR025322">
    <property type="entry name" value="PADRE_dom"/>
</dbReference>
<proteinExistence type="predicted"/>